<dbReference type="Pfam" id="PF12833">
    <property type="entry name" value="HTH_18"/>
    <property type="match status" value="1"/>
</dbReference>
<sequence length="1374" mass="153823">MMDVYPYRTIRCALFLVRWLCLLAALLATQVAHAGPGLQTENRPVIISDLLFEHFRSRQGLPDDRTRAFHQDRQGYLWVGTMNGLARYDGYSFRKFYRQPGANGLAGNWINAICEDSSGNLWFGTKEGLSFFDRQLEQFTTFRQQPGRANSLVNNLITSLCFDRQGILWIGTAGGLCAYDPVRRTFRPVRQYPLNDYIARIIRSDGPYLWVATNAGPVRFDTRTQTGQHFAVQARPGPYGERFWSVVELNRQLYLGTGADGLLRLRFDAKQNRYTGFEPVNRFAGSGVSLDRTEIYDICPTPTGGVWLGTNRGVAHIDRLGQPDARLQLVQHNPVVEQSLSHDRVYRLLLDRTQVLWCGTEMGLNKLDLGQMPFRYFTFANQQSKDQVRSITADRRGTIWLGTSKSGLYAYQPTDRSSAYYRLGADAGFQNYHRSVAIDSAQRLYVGTLNGVFRLDAGQPSAVTDVLPGTTVFAMLTDSRGRVWVGTRQGLLRIGADGARTNIPIKAANAELVRAIFEDHRGGIWIGFENAGLFYLNPNTEQVTHLSATSAGRGLLGSTVYAIVEQPKGTIWVGTESGLNKLTLGAASRGAGTSAPGPFTVAQYAEKDGLPDPSVNGILPDRQGHLWISTLKGLVRFEPARASVRVYLPTLVFSHNCHYRFPDGRLVFGTADGFVLFDPARIPTDDSPPRVVIDNLKLFNREVGIGQTLNDDVLLPRALSDLPTLQLNYRNNVFTVGFTALHFVNPARNRYAYRLVGFDRNWTLTDAGNRSATYTNLDPGTYRFEVRAANNVGHWVSAPTVLTVEMLPPPWKTWWAYTLYVLLLAGVLYAVGRYLLLVARQRQQLLFEQREKEQMQKLNGLKLEFFTDISHEFRTPLTLITSPVEDLLTNPALDRKTRATVQLIQRNCRKLLHLLDELMTFQKLEQGKLKLKTEELDLVAFAREVFDSFEPLTVKNGLDYQFTASVNTLRFAGDPDKLEKILNNLLNNAIKFTPSGGYVYLRLTVNPGRQEVTIEVEDSGKGITPAERQHLFERFFQSETNKYGVGVGLSLTKSLVELHGGQISVESEPGRRTCFTVTLPAPLAPLMASVSPVVRAVMPEVVAPALPARPTLPQLDDRPVLLIADDHDDILDYLEGLFADNYRIVRAGNGVEALQAIGKREPDLIISDVMMPEMDGITLCRTLKTDLNTCHIPLILLTARSAIAHHIEGIGTGADDYVPKPFHPELLRVRVQSLLESRQRLFEKFRAGGAVLPKDIARNPLDEAFLQKVMDIVTANLSNDEFSVEQLGEGVNMSRSNLFRKLKALTDQTPVEFIYYLRLKHAEQLLLERRLNISQIAFEVGFKSASAFSKAFRNQFGKAPSEYLSDKLAGQLSP</sequence>
<comment type="catalytic activity">
    <reaction evidence="1">
        <text>ATP + protein L-histidine = ADP + protein N-phospho-L-histidine.</text>
        <dbReference type="EC" id="2.7.13.3"/>
    </reaction>
</comment>
<keyword evidence="18" id="KW-1185">Reference proteome</keyword>
<dbReference type="RefSeq" id="WP_152126342.1">
    <property type="nucleotide sequence ID" value="NZ_WELI01000011.1"/>
</dbReference>
<dbReference type="SMART" id="SM00342">
    <property type="entry name" value="HTH_ARAC"/>
    <property type="match status" value="1"/>
</dbReference>
<keyword evidence="9" id="KW-0805">Transcription regulation</keyword>
<dbReference type="InterPro" id="IPR011110">
    <property type="entry name" value="Reg_prop"/>
</dbReference>
<dbReference type="InterPro" id="IPR009057">
    <property type="entry name" value="Homeodomain-like_sf"/>
</dbReference>
<evidence type="ECO:0000259" key="14">
    <source>
        <dbReference type="PROSITE" id="PS01124"/>
    </source>
</evidence>
<dbReference type="Gene3D" id="1.10.287.130">
    <property type="match status" value="1"/>
</dbReference>
<dbReference type="InterPro" id="IPR015943">
    <property type="entry name" value="WD40/YVTN_repeat-like_dom_sf"/>
</dbReference>
<protein>
    <recommendedName>
        <fullName evidence="2">histidine kinase</fullName>
        <ecNumber evidence="2">2.7.13.3</ecNumber>
    </recommendedName>
</protein>
<dbReference type="Pfam" id="PF07495">
    <property type="entry name" value="Y_Y_Y"/>
    <property type="match status" value="1"/>
</dbReference>
<evidence type="ECO:0000256" key="5">
    <source>
        <dbReference type="ARBA" id="ARBA00022741"/>
    </source>
</evidence>
<dbReference type="Gene3D" id="2.130.10.10">
    <property type="entry name" value="YVTN repeat-like/Quinoprotein amine dehydrogenase"/>
    <property type="match status" value="4"/>
</dbReference>
<dbReference type="InterPro" id="IPR013783">
    <property type="entry name" value="Ig-like_fold"/>
</dbReference>
<name>A0A7J5TTY4_9BACT</name>
<keyword evidence="6" id="KW-0418">Kinase</keyword>
<dbReference type="SMART" id="SM00387">
    <property type="entry name" value="HATPase_c"/>
    <property type="match status" value="1"/>
</dbReference>
<dbReference type="InterPro" id="IPR018060">
    <property type="entry name" value="HTH_AraC"/>
</dbReference>
<evidence type="ECO:0000256" key="11">
    <source>
        <dbReference type="ARBA" id="ARBA00023163"/>
    </source>
</evidence>
<feature type="modified residue" description="4-aspartylphosphate" evidence="12">
    <location>
        <position position="1168"/>
    </location>
</feature>
<feature type="domain" description="HTH araC/xylS-type" evidence="14">
    <location>
        <begin position="1267"/>
        <end position="1366"/>
    </location>
</feature>
<keyword evidence="10" id="KW-0238">DNA-binding</keyword>
<reference evidence="17 18" key="1">
    <citation type="submission" date="2019-10" db="EMBL/GenBank/DDBJ databases">
        <title>Rudanella paleaurantiibacter sp. nov., isolated from sludge.</title>
        <authorList>
            <person name="Xu S.Q."/>
        </authorList>
    </citation>
    <scope>NUCLEOTIDE SEQUENCE [LARGE SCALE GENOMIC DNA]</scope>
    <source>
        <strain evidence="17 18">HX-22-17</strain>
    </source>
</reference>
<dbReference type="InterPro" id="IPR003661">
    <property type="entry name" value="HisK_dim/P_dom"/>
</dbReference>
<keyword evidence="5" id="KW-0547">Nucleotide-binding</keyword>
<evidence type="ECO:0000313" key="17">
    <source>
        <dbReference type="EMBL" id="KAB7727263.1"/>
    </source>
</evidence>
<dbReference type="SUPFAM" id="SSF47384">
    <property type="entry name" value="Homodimeric domain of signal transducing histidine kinase"/>
    <property type="match status" value="1"/>
</dbReference>
<dbReference type="InterPro" id="IPR036097">
    <property type="entry name" value="HisK_dim/P_sf"/>
</dbReference>
<dbReference type="SMART" id="SM00448">
    <property type="entry name" value="REC"/>
    <property type="match status" value="1"/>
</dbReference>
<dbReference type="PROSITE" id="PS00041">
    <property type="entry name" value="HTH_ARAC_FAMILY_1"/>
    <property type="match status" value="1"/>
</dbReference>
<keyword evidence="7" id="KW-0067">ATP-binding</keyword>
<evidence type="ECO:0000256" key="2">
    <source>
        <dbReference type="ARBA" id="ARBA00012438"/>
    </source>
</evidence>
<dbReference type="SUPFAM" id="SSF52172">
    <property type="entry name" value="CheY-like"/>
    <property type="match status" value="1"/>
</dbReference>
<dbReference type="PROSITE" id="PS50110">
    <property type="entry name" value="RESPONSE_REGULATORY"/>
    <property type="match status" value="1"/>
</dbReference>
<dbReference type="PRINTS" id="PR00344">
    <property type="entry name" value="BCTRLSENSOR"/>
</dbReference>
<dbReference type="FunFam" id="1.10.287.130:FF:000045">
    <property type="entry name" value="Two-component system sensor histidine kinase/response regulator"/>
    <property type="match status" value="1"/>
</dbReference>
<dbReference type="GO" id="GO:0005524">
    <property type="term" value="F:ATP binding"/>
    <property type="evidence" value="ECO:0007669"/>
    <property type="project" value="UniProtKB-KW"/>
</dbReference>
<evidence type="ECO:0000256" key="7">
    <source>
        <dbReference type="ARBA" id="ARBA00022840"/>
    </source>
</evidence>
<evidence type="ECO:0000256" key="13">
    <source>
        <dbReference type="SAM" id="SignalP"/>
    </source>
</evidence>
<dbReference type="InterPro" id="IPR004358">
    <property type="entry name" value="Sig_transdc_His_kin-like_C"/>
</dbReference>
<comment type="caution">
    <text evidence="17">The sequence shown here is derived from an EMBL/GenBank/DDBJ whole genome shotgun (WGS) entry which is preliminary data.</text>
</comment>
<keyword evidence="8" id="KW-0902">Two-component regulatory system</keyword>
<evidence type="ECO:0000256" key="1">
    <source>
        <dbReference type="ARBA" id="ARBA00000085"/>
    </source>
</evidence>
<evidence type="ECO:0000259" key="16">
    <source>
        <dbReference type="PROSITE" id="PS50110"/>
    </source>
</evidence>
<dbReference type="GO" id="GO:0043565">
    <property type="term" value="F:sequence-specific DNA binding"/>
    <property type="evidence" value="ECO:0007669"/>
    <property type="project" value="InterPro"/>
</dbReference>
<evidence type="ECO:0000256" key="6">
    <source>
        <dbReference type="ARBA" id="ARBA00022777"/>
    </source>
</evidence>
<dbReference type="Gene3D" id="3.30.565.10">
    <property type="entry name" value="Histidine kinase-like ATPase, C-terminal domain"/>
    <property type="match status" value="1"/>
</dbReference>
<keyword evidence="4" id="KW-0808">Transferase</keyword>
<dbReference type="SUPFAM" id="SSF55874">
    <property type="entry name" value="ATPase domain of HSP90 chaperone/DNA topoisomerase II/histidine kinase"/>
    <property type="match status" value="1"/>
</dbReference>
<feature type="chain" id="PRO_5029871157" description="histidine kinase" evidence="13">
    <location>
        <begin position="35"/>
        <end position="1374"/>
    </location>
</feature>
<dbReference type="CDD" id="cd17574">
    <property type="entry name" value="REC_OmpR"/>
    <property type="match status" value="1"/>
</dbReference>
<evidence type="ECO:0000256" key="10">
    <source>
        <dbReference type="ARBA" id="ARBA00023125"/>
    </source>
</evidence>
<dbReference type="Pfam" id="PF00512">
    <property type="entry name" value="HisKA"/>
    <property type="match status" value="1"/>
</dbReference>
<accession>A0A7J5TTY4</accession>
<feature type="domain" description="Response regulatory" evidence="16">
    <location>
        <begin position="1120"/>
        <end position="1235"/>
    </location>
</feature>
<proteinExistence type="predicted"/>
<dbReference type="GO" id="GO:0000155">
    <property type="term" value="F:phosphorelay sensor kinase activity"/>
    <property type="evidence" value="ECO:0007669"/>
    <property type="project" value="InterPro"/>
</dbReference>
<dbReference type="InterPro" id="IPR011006">
    <property type="entry name" value="CheY-like_superfamily"/>
</dbReference>
<dbReference type="InterPro" id="IPR001789">
    <property type="entry name" value="Sig_transdc_resp-reg_receiver"/>
</dbReference>
<feature type="signal peptide" evidence="13">
    <location>
        <begin position="1"/>
        <end position="34"/>
    </location>
</feature>
<dbReference type="CDD" id="cd00082">
    <property type="entry name" value="HisKA"/>
    <property type="match status" value="1"/>
</dbReference>
<dbReference type="InterPro" id="IPR005467">
    <property type="entry name" value="His_kinase_dom"/>
</dbReference>
<dbReference type="EMBL" id="WELI01000011">
    <property type="protein sequence ID" value="KAB7727263.1"/>
    <property type="molecule type" value="Genomic_DNA"/>
</dbReference>
<dbReference type="PROSITE" id="PS01124">
    <property type="entry name" value="HTH_ARAC_FAMILY_2"/>
    <property type="match status" value="1"/>
</dbReference>
<keyword evidence="11" id="KW-0804">Transcription</keyword>
<dbReference type="Pfam" id="PF00072">
    <property type="entry name" value="Response_reg"/>
    <property type="match status" value="1"/>
</dbReference>
<evidence type="ECO:0000256" key="12">
    <source>
        <dbReference type="PROSITE-ProRule" id="PRU00169"/>
    </source>
</evidence>
<dbReference type="Pfam" id="PF02518">
    <property type="entry name" value="HATPase_c"/>
    <property type="match status" value="1"/>
</dbReference>
<dbReference type="PROSITE" id="PS50109">
    <property type="entry name" value="HIS_KIN"/>
    <property type="match status" value="1"/>
</dbReference>
<dbReference type="Pfam" id="PF07494">
    <property type="entry name" value="Reg_prop"/>
    <property type="match status" value="6"/>
</dbReference>
<gene>
    <name evidence="17" type="ORF">F5984_21785</name>
</gene>
<keyword evidence="13" id="KW-0732">Signal</keyword>
<evidence type="ECO:0000256" key="8">
    <source>
        <dbReference type="ARBA" id="ARBA00023012"/>
    </source>
</evidence>
<dbReference type="Gene3D" id="2.60.40.10">
    <property type="entry name" value="Immunoglobulins"/>
    <property type="match status" value="1"/>
</dbReference>
<keyword evidence="3 12" id="KW-0597">Phosphoprotein</keyword>
<dbReference type="GO" id="GO:0003700">
    <property type="term" value="F:DNA-binding transcription factor activity"/>
    <property type="evidence" value="ECO:0007669"/>
    <property type="project" value="InterPro"/>
</dbReference>
<dbReference type="SUPFAM" id="SSF46689">
    <property type="entry name" value="Homeodomain-like"/>
    <property type="match status" value="1"/>
</dbReference>
<dbReference type="CDD" id="cd16922">
    <property type="entry name" value="HATPase_EvgS-ArcB-TorS-like"/>
    <property type="match status" value="1"/>
</dbReference>
<dbReference type="Proteomes" id="UP000488299">
    <property type="component" value="Unassembled WGS sequence"/>
</dbReference>
<dbReference type="SMART" id="SM00388">
    <property type="entry name" value="HisKA"/>
    <property type="match status" value="1"/>
</dbReference>
<dbReference type="InterPro" id="IPR018062">
    <property type="entry name" value="HTH_AraC-typ_CS"/>
</dbReference>
<dbReference type="PANTHER" id="PTHR43547">
    <property type="entry name" value="TWO-COMPONENT HISTIDINE KINASE"/>
    <property type="match status" value="1"/>
</dbReference>
<evidence type="ECO:0000256" key="9">
    <source>
        <dbReference type="ARBA" id="ARBA00023015"/>
    </source>
</evidence>
<dbReference type="Gene3D" id="1.10.10.60">
    <property type="entry name" value="Homeodomain-like"/>
    <property type="match status" value="1"/>
</dbReference>
<evidence type="ECO:0000259" key="15">
    <source>
        <dbReference type="PROSITE" id="PS50109"/>
    </source>
</evidence>
<evidence type="ECO:0000313" key="18">
    <source>
        <dbReference type="Proteomes" id="UP000488299"/>
    </source>
</evidence>
<feature type="domain" description="Histidine kinase" evidence="15">
    <location>
        <begin position="868"/>
        <end position="1083"/>
    </location>
</feature>
<evidence type="ECO:0000256" key="3">
    <source>
        <dbReference type="ARBA" id="ARBA00022553"/>
    </source>
</evidence>
<dbReference type="InterPro" id="IPR011123">
    <property type="entry name" value="Y_Y_Y"/>
</dbReference>
<dbReference type="PANTHER" id="PTHR43547:SF2">
    <property type="entry name" value="HYBRID SIGNAL TRANSDUCTION HISTIDINE KINASE C"/>
    <property type="match status" value="1"/>
</dbReference>
<dbReference type="SUPFAM" id="SSF63829">
    <property type="entry name" value="Calcium-dependent phosphotriesterase"/>
    <property type="match status" value="2"/>
</dbReference>
<dbReference type="Gene3D" id="3.40.50.2300">
    <property type="match status" value="1"/>
</dbReference>
<dbReference type="FunFam" id="3.30.565.10:FF:000037">
    <property type="entry name" value="Hybrid sensor histidine kinase/response regulator"/>
    <property type="match status" value="1"/>
</dbReference>
<dbReference type="InterPro" id="IPR036890">
    <property type="entry name" value="HATPase_C_sf"/>
</dbReference>
<dbReference type="InterPro" id="IPR003594">
    <property type="entry name" value="HATPase_dom"/>
</dbReference>
<evidence type="ECO:0000256" key="4">
    <source>
        <dbReference type="ARBA" id="ARBA00022679"/>
    </source>
</evidence>
<organism evidence="17 18">
    <name type="scientific">Rudanella paleaurantiibacter</name>
    <dbReference type="NCBI Taxonomy" id="2614655"/>
    <lineage>
        <taxon>Bacteria</taxon>
        <taxon>Pseudomonadati</taxon>
        <taxon>Bacteroidota</taxon>
        <taxon>Cytophagia</taxon>
        <taxon>Cytophagales</taxon>
        <taxon>Cytophagaceae</taxon>
        <taxon>Rudanella</taxon>
    </lineage>
</organism>
<dbReference type="EC" id="2.7.13.3" evidence="2"/>